<comment type="caution">
    <text evidence="6">The sequence shown here is derived from an EMBL/GenBank/DDBJ whole genome shotgun (WGS) entry which is preliminary data.</text>
</comment>
<sequence>MRQWAVGLMVLLAAGTVSADPVPARQQQLLHLLRDDCGACHGMTLKGGLGLPLTPEALRDKDDAGLLHTILDGRPGTPMPPWRPFLSEDEARWLVSQLKRGLPAPGK</sequence>
<dbReference type="InterPro" id="IPR036909">
    <property type="entry name" value="Cyt_c-like_dom_sf"/>
</dbReference>
<keyword evidence="7" id="KW-1185">Reference proteome</keyword>
<dbReference type="Pfam" id="PF13442">
    <property type="entry name" value="Cytochrome_CBB3"/>
    <property type="match status" value="1"/>
</dbReference>
<dbReference type="InterPro" id="IPR009056">
    <property type="entry name" value="Cyt_c-like_dom"/>
</dbReference>
<evidence type="ECO:0000313" key="6">
    <source>
        <dbReference type="EMBL" id="RZU38539.1"/>
    </source>
</evidence>
<evidence type="ECO:0000256" key="1">
    <source>
        <dbReference type="ARBA" id="ARBA00022617"/>
    </source>
</evidence>
<dbReference type="RefSeq" id="WP_130414185.1">
    <property type="nucleotide sequence ID" value="NZ_SHKX01000013.1"/>
</dbReference>
<accession>A0A4Q7YP98</accession>
<dbReference type="GO" id="GO:0046872">
    <property type="term" value="F:metal ion binding"/>
    <property type="evidence" value="ECO:0007669"/>
    <property type="project" value="UniProtKB-KW"/>
</dbReference>
<organism evidence="6 7">
    <name type="scientific">Fluviicoccus keumensis</name>
    <dbReference type="NCBI Taxonomy" id="1435465"/>
    <lineage>
        <taxon>Bacteria</taxon>
        <taxon>Pseudomonadati</taxon>
        <taxon>Pseudomonadota</taxon>
        <taxon>Gammaproteobacteria</taxon>
        <taxon>Moraxellales</taxon>
        <taxon>Moraxellaceae</taxon>
        <taxon>Fluviicoccus</taxon>
    </lineage>
</organism>
<dbReference type="GO" id="GO:0009055">
    <property type="term" value="F:electron transfer activity"/>
    <property type="evidence" value="ECO:0007669"/>
    <property type="project" value="InterPro"/>
</dbReference>
<reference evidence="6 7" key="1">
    <citation type="submission" date="2019-02" db="EMBL/GenBank/DDBJ databases">
        <title>Genomic Encyclopedia of Type Strains, Phase IV (KMG-IV): sequencing the most valuable type-strain genomes for metagenomic binning, comparative biology and taxonomic classification.</title>
        <authorList>
            <person name="Goeker M."/>
        </authorList>
    </citation>
    <scope>NUCLEOTIDE SEQUENCE [LARGE SCALE GENOMIC DNA]</scope>
    <source>
        <strain evidence="6 7">DSM 105135</strain>
    </source>
</reference>
<keyword evidence="4" id="KW-0732">Signal</keyword>
<dbReference type="AlphaFoldDB" id="A0A4Q7YP98"/>
<dbReference type="OrthoDB" id="8689082at2"/>
<dbReference type="Gene3D" id="1.10.760.10">
    <property type="entry name" value="Cytochrome c-like domain"/>
    <property type="match status" value="1"/>
</dbReference>
<keyword evidence="3" id="KW-0408">Iron</keyword>
<feature type="chain" id="PRO_5020843471" evidence="4">
    <location>
        <begin position="20"/>
        <end position="107"/>
    </location>
</feature>
<proteinExistence type="predicted"/>
<evidence type="ECO:0000313" key="7">
    <source>
        <dbReference type="Proteomes" id="UP000292423"/>
    </source>
</evidence>
<name>A0A4Q7YP98_9GAMM</name>
<dbReference type="SUPFAM" id="SSF46626">
    <property type="entry name" value="Cytochrome c"/>
    <property type="match status" value="1"/>
</dbReference>
<keyword evidence="1" id="KW-0349">Heme</keyword>
<evidence type="ECO:0000256" key="3">
    <source>
        <dbReference type="ARBA" id="ARBA00023004"/>
    </source>
</evidence>
<gene>
    <name evidence="6" type="ORF">EV700_2474</name>
</gene>
<feature type="domain" description="Cytochrome c" evidence="5">
    <location>
        <begin position="31"/>
        <end position="95"/>
    </location>
</feature>
<keyword evidence="2" id="KW-0479">Metal-binding</keyword>
<dbReference type="Proteomes" id="UP000292423">
    <property type="component" value="Unassembled WGS sequence"/>
</dbReference>
<dbReference type="GO" id="GO:0020037">
    <property type="term" value="F:heme binding"/>
    <property type="evidence" value="ECO:0007669"/>
    <property type="project" value="InterPro"/>
</dbReference>
<evidence type="ECO:0000256" key="4">
    <source>
        <dbReference type="SAM" id="SignalP"/>
    </source>
</evidence>
<feature type="signal peptide" evidence="4">
    <location>
        <begin position="1"/>
        <end position="19"/>
    </location>
</feature>
<dbReference type="EMBL" id="SHKX01000013">
    <property type="protein sequence ID" value="RZU38539.1"/>
    <property type="molecule type" value="Genomic_DNA"/>
</dbReference>
<evidence type="ECO:0000256" key="2">
    <source>
        <dbReference type="ARBA" id="ARBA00022723"/>
    </source>
</evidence>
<evidence type="ECO:0000259" key="5">
    <source>
        <dbReference type="Pfam" id="PF13442"/>
    </source>
</evidence>
<protein>
    <submittedName>
        <fullName evidence="6">Cytochrome c55X</fullName>
    </submittedName>
</protein>